<feature type="compositionally biased region" description="Polar residues" evidence="4">
    <location>
        <begin position="50"/>
        <end position="64"/>
    </location>
</feature>
<dbReference type="InterPro" id="IPR001680">
    <property type="entry name" value="WD40_rpt"/>
</dbReference>
<accession>A0A0C2WK51</accession>
<evidence type="ECO:0000313" key="7">
    <source>
        <dbReference type="Proteomes" id="UP000054097"/>
    </source>
</evidence>
<feature type="repeat" description="WD" evidence="3">
    <location>
        <begin position="1137"/>
        <end position="1178"/>
    </location>
</feature>
<reference evidence="7" key="2">
    <citation type="submission" date="2015-01" db="EMBL/GenBank/DDBJ databases">
        <title>Evolutionary Origins and Diversification of the Mycorrhizal Mutualists.</title>
        <authorList>
            <consortium name="DOE Joint Genome Institute"/>
            <consortium name="Mycorrhizal Genomics Consortium"/>
            <person name="Kohler A."/>
            <person name="Kuo A."/>
            <person name="Nagy L.G."/>
            <person name="Floudas D."/>
            <person name="Copeland A."/>
            <person name="Barry K.W."/>
            <person name="Cichocki N."/>
            <person name="Veneault-Fourrey C."/>
            <person name="LaButti K."/>
            <person name="Lindquist E.A."/>
            <person name="Lipzen A."/>
            <person name="Lundell T."/>
            <person name="Morin E."/>
            <person name="Murat C."/>
            <person name="Riley R."/>
            <person name="Ohm R."/>
            <person name="Sun H."/>
            <person name="Tunlid A."/>
            <person name="Henrissat B."/>
            <person name="Grigoriev I.V."/>
            <person name="Hibbett D.S."/>
            <person name="Martin F."/>
        </authorList>
    </citation>
    <scope>NUCLEOTIDE SEQUENCE [LARGE SCALE GENOMIC DNA]</scope>
    <source>
        <strain evidence="7">MAFF 305830</strain>
    </source>
</reference>
<sequence>MSALKKLKKAFAGDKKGSSKGTTQEVRQVSVKEEPTSSATGSGSFEPAEPSSQAGASLIPSTSNDKSDIETARSLQKEKYIAWGIAAMNGLANIAEATEVLAPLKAACGTASNILEIIQSMERNKEAWKSTIELLRSHFQAFNSQLAKMIDDDAAPVPDSLLLSPMKAYGRELEELLAAVLQEGGVAVDDVPSNFQNLRSILMRAGTTNLEKERIQKYSERLRTAMEKFNVAMYIYMGAEAQRVNQQLLRIESKLASGTEKSSRPTYGPIGSGGTQHTTCLEGTRTSILNDIDAWSKKEDLDHQVYCIGDVAGTGKSTIASHMTHKWEKENRLAARFFFSRGTVDTESAGDLCFAIAYELKDTHPKLRDHIKSIMKRKTVVGASDVAVQWQTLVTDPLALLEGDTFVLVIDALDECRRETRRSLLECILKTFCGPSSSLPHVRVFFTTRMEPDVRPLIENAPSVSLNHLRQSKTEREDSIADVAIYINHHLSLSAPIIKPEQRALLIDRSEGLFIFASTACALLKQCAQDDQNDLLGTILATNGFTNLDALYYEVLRRALPRDSLSKDPLRIVLGVILAAQQPLSMMAISSLLPPSSRPIPVRKIVLDLASVLASGLPDDPVYILHPTFREFLHQQKRSTAAYAISKHQGHSFLAVSCLKLLLQELKFDICGLLASDSPPPINEDIPDLTRKILRCTSSALRYAAVHWVAHGSFMMQNESVCRMMRELFQEKLFNWLEFVALLGATDAFVQAIRQLDSKITDYRKLDTTYLKESDQAWCLETLRFMAHYQPLLITSAMQVYVSTLVYWNRSSLIYEKYGPQYGDNVPSVPLGMPSVPPANVTLHGHTSYVFNVSFSPRGDFIASSSRDHTLKVWDTVTGAMVLSIDGDHGEFLFSPNGEEIISFWDKTIRQWDIKNGSLIGGPWKANFGRITSVCSSPDGAHILFGTSDGIIGYMTIRTGIVGYHSKIHDSTIMAVRYSPDGKTIATASRDKTICLWKAELTQQAPEKAHSFGQESPAIAVEFSTRTPLLLCSNEYLYRIYDITTRMEIFASPGLYRINCMTISPDGRYGVIDAEEDTIYVWDAETGASVGKSLRGHTSSINGVAFSPDSKMIVSCSSDTTVRTWAMTSLMEDDGVEQGHTQEVRALSISPDHRLLVSVAEDETLCIWDVLAGRLVVDPIELSDLDLKHIRFSPDGEVILCAASTHDIRLRSPATGEFLGKAFPKFNPEPSYITELTFSPNSQLVAMTAASAHRGVGWQIIIWRLGTPPKYKHACKAVFSIDFNPYKKRITFSSDSRYVCCNGQAWDLAVKPPMSIQGETLESTLSDKPSLPLLYYHRSLRSRIGGTIRSGTITQDEAEILDLSAGSYAGRIDIGNPPINSYALSRDFPVHTHSIDGGVAAFGSADGRVMLMDFTHLPAYQQAVEQLAGFRSTEVKKT</sequence>
<evidence type="ECO:0000313" key="6">
    <source>
        <dbReference type="EMBL" id="KIM26723.1"/>
    </source>
</evidence>
<dbReference type="InterPro" id="IPR056884">
    <property type="entry name" value="NPHP3-like_N"/>
</dbReference>
<dbReference type="InterPro" id="IPR050505">
    <property type="entry name" value="WDR55/POC1"/>
</dbReference>
<protein>
    <recommendedName>
        <fullName evidence="5">Nephrocystin 3-like N-terminal domain-containing protein</fullName>
    </recommendedName>
</protein>
<dbReference type="PANTHER" id="PTHR44019">
    <property type="entry name" value="WD REPEAT-CONTAINING PROTEIN 55"/>
    <property type="match status" value="1"/>
</dbReference>
<dbReference type="InterPro" id="IPR020472">
    <property type="entry name" value="WD40_PAC1"/>
</dbReference>
<evidence type="ECO:0000256" key="4">
    <source>
        <dbReference type="SAM" id="MobiDB-lite"/>
    </source>
</evidence>
<dbReference type="SMART" id="SM00320">
    <property type="entry name" value="WD40"/>
    <property type="match status" value="8"/>
</dbReference>
<keyword evidence="1 3" id="KW-0853">WD repeat</keyword>
<dbReference type="PRINTS" id="PR00320">
    <property type="entry name" value="GPROTEINBRPT"/>
</dbReference>
<dbReference type="PROSITE" id="PS00678">
    <property type="entry name" value="WD_REPEATS_1"/>
    <property type="match status" value="1"/>
</dbReference>
<dbReference type="InterPro" id="IPR011047">
    <property type="entry name" value="Quinoprotein_ADH-like_sf"/>
</dbReference>
<feature type="repeat" description="WD" evidence="3">
    <location>
        <begin position="1094"/>
        <end position="1129"/>
    </location>
</feature>
<dbReference type="Pfam" id="PF24883">
    <property type="entry name" value="NPHP3_N"/>
    <property type="match status" value="1"/>
</dbReference>
<dbReference type="PROSITE" id="PS50294">
    <property type="entry name" value="WD_REPEATS_REGION"/>
    <property type="match status" value="4"/>
</dbReference>
<evidence type="ECO:0000259" key="5">
    <source>
        <dbReference type="Pfam" id="PF24883"/>
    </source>
</evidence>
<dbReference type="InterPro" id="IPR059179">
    <property type="entry name" value="MLKL-like_MCAfunc"/>
</dbReference>
<dbReference type="Gene3D" id="3.40.50.300">
    <property type="entry name" value="P-loop containing nucleotide triphosphate hydrolases"/>
    <property type="match status" value="1"/>
</dbReference>
<feature type="region of interest" description="Disordered" evidence="4">
    <location>
        <begin position="257"/>
        <end position="279"/>
    </location>
</feature>
<dbReference type="InterPro" id="IPR019775">
    <property type="entry name" value="WD40_repeat_CS"/>
</dbReference>
<organism evidence="6 7">
    <name type="scientific">Serendipita vermifera MAFF 305830</name>
    <dbReference type="NCBI Taxonomy" id="933852"/>
    <lineage>
        <taxon>Eukaryota</taxon>
        <taxon>Fungi</taxon>
        <taxon>Dikarya</taxon>
        <taxon>Basidiomycota</taxon>
        <taxon>Agaricomycotina</taxon>
        <taxon>Agaricomycetes</taxon>
        <taxon>Sebacinales</taxon>
        <taxon>Serendipitaceae</taxon>
        <taxon>Serendipita</taxon>
    </lineage>
</organism>
<dbReference type="STRING" id="933852.A0A0C2WK51"/>
<dbReference type="HOGENOM" id="CLU_000288_6_3_1"/>
<evidence type="ECO:0000256" key="2">
    <source>
        <dbReference type="ARBA" id="ARBA00022737"/>
    </source>
</evidence>
<dbReference type="InterPro" id="IPR027417">
    <property type="entry name" value="P-loop_NTPase"/>
</dbReference>
<dbReference type="Proteomes" id="UP000054097">
    <property type="component" value="Unassembled WGS sequence"/>
</dbReference>
<gene>
    <name evidence="6" type="ORF">M408DRAFT_25193</name>
</gene>
<feature type="repeat" description="WD" evidence="3">
    <location>
        <begin position="843"/>
        <end position="884"/>
    </location>
</feature>
<dbReference type="Pfam" id="PF00400">
    <property type="entry name" value="WD40"/>
    <property type="match status" value="4"/>
</dbReference>
<feature type="domain" description="Nephrocystin 3-like N-terminal" evidence="5">
    <location>
        <begin position="283"/>
        <end position="449"/>
    </location>
</feature>
<name>A0A0C2WK51_SERVB</name>
<dbReference type="SUPFAM" id="SSF50998">
    <property type="entry name" value="Quinoprotein alcohol dehydrogenase-like"/>
    <property type="match status" value="1"/>
</dbReference>
<evidence type="ECO:0000256" key="1">
    <source>
        <dbReference type="ARBA" id="ARBA00022574"/>
    </source>
</evidence>
<keyword evidence="7" id="KW-1185">Reference proteome</keyword>
<evidence type="ECO:0000256" key="3">
    <source>
        <dbReference type="PROSITE-ProRule" id="PRU00221"/>
    </source>
</evidence>
<dbReference type="CDD" id="cd00200">
    <property type="entry name" value="WD40"/>
    <property type="match status" value="1"/>
</dbReference>
<keyword evidence="2" id="KW-0677">Repeat</keyword>
<proteinExistence type="predicted"/>
<dbReference type="Gene3D" id="2.130.10.10">
    <property type="entry name" value="YVTN repeat-like/Quinoprotein amine dehydrogenase"/>
    <property type="match status" value="3"/>
</dbReference>
<reference evidence="6 7" key="1">
    <citation type="submission" date="2014-04" db="EMBL/GenBank/DDBJ databases">
        <authorList>
            <consortium name="DOE Joint Genome Institute"/>
            <person name="Kuo A."/>
            <person name="Zuccaro A."/>
            <person name="Kohler A."/>
            <person name="Nagy L.G."/>
            <person name="Floudas D."/>
            <person name="Copeland A."/>
            <person name="Barry K.W."/>
            <person name="Cichocki N."/>
            <person name="Veneault-Fourrey C."/>
            <person name="LaButti K."/>
            <person name="Lindquist E.A."/>
            <person name="Lipzen A."/>
            <person name="Lundell T."/>
            <person name="Morin E."/>
            <person name="Murat C."/>
            <person name="Sun H."/>
            <person name="Tunlid A."/>
            <person name="Henrissat B."/>
            <person name="Grigoriev I.V."/>
            <person name="Hibbett D.S."/>
            <person name="Martin F."/>
            <person name="Nordberg H.P."/>
            <person name="Cantor M.N."/>
            <person name="Hua S.X."/>
        </authorList>
    </citation>
    <scope>NUCLEOTIDE SEQUENCE [LARGE SCALE GENOMIC DNA]</scope>
    <source>
        <strain evidence="6 7">MAFF 305830</strain>
    </source>
</reference>
<dbReference type="EMBL" id="KN824304">
    <property type="protein sequence ID" value="KIM26723.1"/>
    <property type="molecule type" value="Genomic_DNA"/>
</dbReference>
<dbReference type="PANTHER" id="PTHR44019:SF8">
    <property type="entry name" value="POC1 CENTRIOLAR PROTEIN HOMOLOG"/>
    <property type="match status" value="1"/>
</dbReference>
<feature type="repeat" description="WD" evidence="3">
    <location>
        <begin position="966"/>
        <end position="998"/>
    </location>
</feature>
<dbReference type="PROSITE" id="PS50082">
    <property type="entry name" value="WD_REPEATS_2"/>
    <property type="match status" value="4"/>
</dbReference>
<dbReference type="InterPro" id="IPR015943">
    <property type="entry name" value="WD40/YVTN_repeat-like_dom_sf"/>
</dbReference>
<dbReference type="SUPFAM" id="SSF82171">
    <property type="entry name" value="DPP6 N-terminal domain-like"/>
    <property type="match status" value="1"/>
</dbReference>
<dbReference type="CDD" id="cd21037">
    <property type="entry name" value="MLKL_NTD"/>
    <property type="match status" value="1"/>
</dbReference>
<dbReference type="SUPFAM" id="SSF52540">
    <property type="entry name" value="P-loop containing nucleoside triphosphate hydrolases"/>
    <property type="match status" value="1"/>
</dbReference>
<dbReference type="OrthoDB" id="538223at2759"/>
<feature type="region of interest" description="Disordered" evidence="4">
    <location>
        <begin position="1"/>
        <end position="70"/>
    </location>
</feature>